<evidence type="ECO:0000313" key="14">
    <source>
        <dbReference type="EMBL" id="KAG6583931.1"/>
    </source>
</evidence>
<feature type="region of interest" description="Disordered" evidence="13">
    <location>
        <begin position="62"/>
        <end position="86"/>
    </location>
</feature>
<keyword evidence="7" id="KW-1015">Disulfide bond</keyword>
<dbReference type="InterPro" id="IPR019770">
    <property type="entry name" value="TIF_eIF_4E_CS"/>
</dbReference>
<dbReference type="EMBL" id="JAGKQH010000013">
    <property type="protein sequence ID" value="KAG6583931.1"/>
    <property type="molecule type" value="Genomic_DNA"/>
</dbReference>
<keyword evidence="15" id="KW-1185">Reference proteome</keyword>
<dbReference type="GO" id="GO:0003743">
    <property type="term" value="F:translation initiation factor activity"/>
    <property type="evidence" value="ECO:0007669"/>
    <property type="project" value="UniProtKB-KW"/>
</dbReference>
<evidence type="ECO:0000256" key="13">
    <source>
        <dbReference type="SAM" id="MobiDB-lite"/>
    </source>
</evidence>
<feature type="compositionally biased region" description="Polar residues" evidence="13">
    <location>
        <begin position="63"/>
        <end position="74"/>
    </location>
</feature>
<dbReference type="InterPro" id="IPR001040">
    <property type="entry name" value="TIF_eIF_4E"/>
</dbReference>
<evidence type="ECO:0000256" key="8">
    <source>
        <dbReference type="ARBA" id="ARBA00030245"/>
    </source>
</evidence>
<dbReference type="Pfam" id="PF01652">
    <property type="entry name" value="IF4E"/>
    <property type="match status" value="1"/>
</dbReference>
<sequence>MCCLLQAQVRSAHGVSSTLLEFTKRRIMPPRLRYGSHSWCTLDPTSSERKMVVEETIKATSMEDLSNSIANQNPRGRGNEEDEDLEEGEIVGDDDLDSSNLSAAIVHQPHPLEHPWTFWFDNPSAKSKQATWGASIRPIYTFSTVEEFWSVYNNIHHPSKLALRADLYCFKHKIEPKWEDPVCANGGKWTVNFSRGKSDNGWLYTLLAMIGEQFDCGDEICGAVVNVRSGQDKISIWTKNASNEAAQASIGKQWKEFLDYNDSIGFIFHDDAKKFDRHAKNRYTV</sequence>
<comment type="similarity">
    <text evidence="1">Belongs to the eukaryotic initiation factor 4E family.</text>
</comment>
<protein>
    <recommendedName>
        <fullName evidence="10">Eukaryotic translation initiation factor 4E-1</fullName>
    </recommendedName>
    <alternativeName>
        <fullName evidence="9">eIF-4F 25 kDa subunit</fullName>
    </alternativeName>
    <alternativeName>
        <fullName evidence="11">eIF-4F p26 subunit</fullName>
    </alternativeName>
    <alternativeName>
        <fullName evidence="8">mRNA cap-binding protein</fullName>
    </alternativeName>
</protein>
<evidence type="ECO:0000256" key="4">
    <source>
        <dbReference type="ARBA" id="ARBA00022845"/>
    </source>
</evidence>
<keyword evidence="6" id="KW-0648">Protein biosynthesis</keyword>
<dbReference type="PROSITE" id="PS00813">
    <property type="entry name" value="IF4E"/>
    <property type="match status" value="1"/>
</dbReference>
<evidence type="ECO:0000256" key="6">
    <source>
        <dbReference type="ARBA" id="ARBA00022917"/>
    </source>
</evidence>
<evidence type="ECO:0000256" key="9">
    <source>
        <dbReference type="ARBA" id="ARBA00032656"/>
    </source>
</evidence>
<dbReference type="GO" id="GO:0006417">
    <property type="term" value="P:regulation of translation"/>
    <property type="evidence" value="ECO:0007669"/>
    <property type="project" value="UniProtKB-KW"/>
</dbReference>
<proteinExistence type="inferred from homology"/>
<evidence type="ECO:0000256" key="3">
    <source>
        <dbReference type="ARBA" id="ARBA00022540"/>
    </source>
</evidence>
<accession>A0AAV6MPP8</accession>
<keyword evidence="2" id="KW-0963">Cytoplasm</keyword>
<keyword evidence="3" id="KW-0396">Initiation factor</keyword>
<comment type="caution">
    <text evidence="14">The sequence shown here is derived from an EMBL/GenBank/DDBJ whole genome shotgun (WGS) entry which is preliminary data.</text>
</comment>
<evidence type="ECO:0000256" key="11">
    <source>
        <dbReference type="ARBA" id="ARBA00041713"/>
    </source>
</evidence>
<dbReference type="PANTHER" id="PTHR11960:SF8">
    <property type="entry name" value="EUKARYOTIC TRANSLATION INITIATION FACTOR 4E1-RELATED"/>
    <property type="match status" value="1"/>
</dbReference>
<evidence type="ECO:0000256" key="2">
    <source>
        <dbReference type="ARBA" id="ARBA00022490"/>
    </source>
</evidence>
<dbReference type="PANTHER" id="PTHR11960">
    <property type="entry name" value="EUKARYOTIC TRANSLATION INITIATION FACTOR 4E RELATED"/>
    <property type="match status" value="1"/>
</dbReference>
<dbReference type="FunFam" id="3.30.760.10:FF:000003">
    <property type="entry name" value="Eukaryotic translation initiation factor 4E"/>
    <property type="match status" value="1"/>
</dbReference>
<evidence type="ECO:0000256" key="12">
    <source>
        <dbReference type="ARBA" id="ARBA00062869"/>
    </source>
</evidence>
<keyword evidence="5" id="KW-0694">RNA-binding</keyword>
<evidence type="ECO:0000313" key="15">
    <source>
        <dbReference type="Proteomes" id="UP000685013"/>
    </source>
</evidence>
<dbReference type="GO" id="GO:0000340">
    <property type="term" value="F:RNA 7-methylguanosine cap binding"/>
    <property type="evidence" value="ECO:0007669"/>
    <property type="project" value="TreeGrafter"/>
</dbReference>
<dbReference type="AlphaFoldDB" id="A0AAV6MPP8"/>
<dbReference type="GO" id="GO:0016281">
    <property type="term" value="C:eukaryotic translation initiation factor 4F complex"/>
    <property type="evidence" value="ECO:0007669"/>
    <property type="project" value="TreeGrafter"/>
</dbReference>
<evidence type="ECO:0000256" key="10">
    <source>
        <dbReference type="ARBA" id="ARBA00041073"/>
    </source>
</evidence>
<dbReference type="Proteomes" id="UP000685013">
    <property type="component" value="Chromosome 13"/>
</dbReference>
<evidence type="ECO:0000256" key="1">
    <source>
        <dbReference type="ARBA" id="ARBA00009860"/>
    </source>
</evidence>
<comment type="subunit">
    <text evidence="12">(Microbial infection) Interacts with potyvirus viral genome-linked protein (VPg); this interaction is possible in susceptible hosts but impaired in resistant plants.</text>
</comment>
<name>A0AAV6MPP8_9ROSI</name>
<keyword evidence="4" id="KW-0810">Translation regulation</keyword>
<evidence type="ECO:0000256" key="5">
    <source>
        <dbReference type="ARBA" id="ARBA00022884"/>
    </source>
</evidence>
<dbReference type="GO" id="GO:0051607">
    <property type="term" value="P:defense response to virus"/>
    <property type="evidence" value="ECO:0007669"/>
    <property type="project" value="UniProtKB-ARBA"/>
</dbReference>
<evidence type="ECO:0000256" key="7">
    <source>
        <dbReference type="ARBA" id="ARBA00023157"/>
    </source>
</evidence>
<feature type="non-terminal residue" evidence="14">
    <location>
        <position position="1"/>
    </location>
</feature>
<reference evidence="14 15" key="1">
    <citation type="journal article" date="2021" name="Hortic Res">
        <title>The domestication of Cucurbita argyrosperma as revealed by the genome of its wild relative.</title>
        <authorList>
            <person name="Barrera-Redondo J."/>
            <person name="Sanchez-de la Vega G."/>
            <person name="Aguirre-Liguori J.A."/>
            <person name="Castellanos-Morales G."/>
            <person name="Gutierrez-Guerrero Y.T."/>
            <person name="Aguirre-Dugua X."/>
            <person name="Aguirre-Planter E."/>
            <person name="Tenaillon M.I."/>
            <person name="Lira-Saade R."/>
            <person name="Eguiarte L.E."/>
        </authorList>
    </citation>
    <scope>NUCLEOTIDE SEQUENCE [LARGE SCALE GENOMIC DNA]</scope>
    <source>
        <strain evidence="14">JBR-2021</strain>
    </source>
</reference>
<organism evidence="14 15">
    <name type="scientific">Cucurbita argyrosperma subsp. sororia</name>
    <dbReference type="NCBI Taxonomy" id="37648"/>
    <lineage>
        <taxon>Eukaryota</taxon>
        <taxon>Viridiplantae</taxon>
        <taxon>Streptophyta</taxon>
        <taxon>Embryophyta</taxon>
        <taxon>Tracheophyta</taxon>
        <taxon>Spermatophyta</taxon>
        <taxon>Magnoliopsida</taxon>
        <taxon>eudicotyledons</taxon>
        <taxon>Gunneridae</taxon>
        <taxon>Pentapetalae</taxon>
        <taxon>rosids</taxon>
        <taxon>fabids</taxon>
        <taxon>Cucurbitales</taxon>
        <taxon>Cucurbitaceae</taxon>
        <taxon>Cucurbiteae</taxon>
        <taxon>Cucurbita</taxon>
    </lineage>
</organism>
<gene>
    <name evidence="14" type="ORF">SDJN03_19863</name>
</gene>